<dbReference type="Proteomes" id="UP000325440">
    <property type="component" value="Unassembled WGS sequence"/>
</dbReference>
<name>A0A5E4MGF1_9HEMI</name>
<proteinExistence type="predicted"/>
<organism evidence="1 2">
    <name type="scientific">Cinara cedri</name>
    <dbReference type="NCBI Taxonomy" id="506608"/>
    <lineage>
        <taxon>Eukaryota</taxon>
        <taxon>Metazoa</taxon>
        <taxon>Ecdysozoa</taxon>
        <taxon>Arthropoda</taxon>
        <taxon>Hexapoda</taxon>
        <taxon>Insecta</taxon>
        <taxon>Pterygota</taxon>
        <taxon>Neoptera</taxon>
        <taxon>Paraneoptera</taxon>
        <taxon>Hemiptera</taxon>
        <taxon>Sternorrhyncha</taxon>
        <taxon>Aphidomorpha</taxon>
        <taxon>Aphidoidea</taxon>
        <taxon>Aphididae</taxon>
        <taxon>Lachninae</taxon>
        <taxon>Cinara</taxon>
    </lineage>
</organism>
<dbReference type="OrthoDB" id="10565462at2759"/>
<keyword evidence="2" id="KW-1185">Reference proteome</keyword>
<sequence length="50" mass="6255">MEDELNLNATEVNTRKLYFWAMHQLQRCYLWSRTLPPQERLDYLITLRRK</sequence>
<evidence type="ECO:0000313" key="1">
    <source>
        <dbReference type="EMBL" id="VVC29968.1"/>
    </source>
</evidence>
<dbReference type="AlphaFoldDB" id="A0A5E4MGF1"/>
<protein>
    <submittedName>
        <fullName evidence="1">Uncharacterized protein</fullName>
    </submittedName>
</protein>
<reference evidence="1 2" key="1">
    <citation type="submission" date="2019-08" db="EMBL/GenBank/DDBJ databases">
        <authorList>
            <person name="Alioto T."/>
            <person name="Alioto T."/>
            <person name="Gomez Garrido J."/>
        </authorList>
    </citation>
    <scope>NUCLEOTIDE SEQUENCE [LARGE SCALE GENOMIC DNA]</scope>
</reference>
<accession>A0A5E4MGF1</accession>
<gene>
    <name evidence="1" type="ORF">CINCED_3A020862</name>
</gene>
<evidence type="ECO:0000313" key="2">
    <source>
        <dbReference type="Proteomes" id="UP000325440"/>
    </source>
</evidence>
<feature type="non-terminal residue" evidence="1">
    <location>
        <position position="50"/>
    </location>
</feature>
<dbReference type="EMBL" id="CABPRJ010000502">
    <property type="protein sequence ID" value="VVC29968.1"/>
    <property type="molecule type" value="Genomic_DNA"/>
</dbReference>